<evidence type="ECO:0000313" key="7">
    <source>
        <dbReference type="EMBL" id="ABM95203.1"/>
    </source>
</evidence>
<feature type="binding site" evidence="4">
    <location>
        <position position="372"/>
    </location>
    <ligand>
        <name>Fe cation</name>
        <dbReference type="ChEBI" id="CHEBI:24875"/>
    </ligand>
</feature>
<dbReference type="RefSeq" id="WP_011829840.1">
    <property type="nucleotide sequence ID" value="NC_008825.1"/>
</dbReference>
<dbReference type="HAMAP" id="MF_00994">
    <property type="entry name" value="LPS_assembly_LapB"/>
    <property type="match status" value="1"/>
</dbReference>
<keyword evidence="4 5" id="KW-0472">Membrane</keyword>
<dbReference type="GO" id="GO:0046890">
    <property type="term" value="P:regulation of lipid biosynthetic process"/>
    <property type="evidence" value="ECO:0007669"/>
    <property type="project" value="UniProtKB-UniRule"/>
</dbReference>
<dbReference type="EMBL" id="CP000555">
    <property type="protein sequence ID" value="ABM95203.1"/>
    <property type="molecule type" value="Genomic_DNA"/>
</dbReference>
<dbReference type="InterPro" id="IPR030865">
    <property type="entry name" value="LapB"/>
</dbReference>
<feature type="transmembrane region" description="Helical" evidence="5">
    <location>
        <begin position="6"/>
        <end position="26"/>
    </location>
</feature>
<dbReference type="GO" id="GO:0009898">
    <property type="term" value="C:cytoplasmic side of plasma membrane"/>
    <property type="evidence" value="ECO:0007669"/>
    <property type="project" value="UniProtKB-UniRule"/>
</dbReference>
<protein>
    <recommendedName>
        <fullName evidence="4">Lipopolysaccharide assembly protein B</fullName>
    </recommendedName>
</protein>
<keyword evidence="1 4" id="KW-0479">Metal-binding</keyword>
<evidence type="ECO:0000256" key="2">
    <source>
        <dbReference type="ARBA" id="ARBA00022737"/>
    </source>
</evidence>
<keyword evidence="4" id="KW-0408">Iron</keyword>
<dbReference type="Proteomes" id="UP000000366">
    <property type="component" value="Chromosome"/>
</dbReference>
<dbReference type="Pfam" id="PF13432">
    <property type="entry name" value="TPR_16"/>
    <property type="match status" value="2"/>
</dbReference>
<evidence type="ECO:0000256" key="4">
    <source>
        <dbReference type="HAMAP-Rule" id="MF_00994"/>
    </source>
</evidence>
<keyword evidence="4 5" id="KW-1133">Transmembrane helix</keyword>
<dbReference type="InterPro" id="IPR011990">
    <property type="entry name" value="TPR-like_helical_dom_sf"/>
</dbReference>
<dbReference type="InterPro" id="IPR041166">
    <property type="entry name" value="Rubredoxin_2"/>
</dbReference>
<accession>A2SI14</accession>
<dbReference type="PANTHER" id="PTHR45586">
    <property type="entry name" value="TPR REPEAT-CONTAINING PROTEIN PA4667"/>
    <property type="match status" value="1"/>
</dbReference>
<keyword evidence="4" id="KW-0997">Cell inner membrane</keyword>
<dbReference type="PANTHER" id="PTHR45586:SF1">
    <property type="entry name" value="LIPOPOLYSACCHARIDE ASSEMBLY PROTEIN B"/>
    <property type="match status" value="1"/>
</dbReference>
<comment type="similarity">
    <text evidence="4">Belongs to the LapB family.</text>
</comment>
<evidence type="ECO:0000256" key="5">
    <source>
        <dbReference type="SAM" id="Phobius"/>
    </source>
</evidence>
<dbReference type="GO" id="GO:0005506">
    <property type="term" value="F:iron ion binding"/>
    <property type="evidence" value="ECO:0007669"/>
    <property type="project" value="UniProtKB-UniRule"/>
</dbReference>
<keyword evidence="4 5" id="KW-0812">Transmembrane</keyword>
<feature type="binding site" evidence="4">
    <location>
        <position position="358"/>
    </location>
    <ligand>
        <name>Fe cation</name>
        <dbReference type="ChEBI" id="CHEBI:24875"/>
    </ligand>
</feature>
<keyword evidence="4" id="KW-1003">Cell membrane</keyword>
<name>A2SI14_METPP</name>
<dbReference type="STRING" id="420662.Mpe_A2247"/>
<proteinExistence type="inferred from homology"/>
<dbReference type="NCBIfam" id="NF008755">
    <property type="entry name" value="PRK11788.1-3"/>
    <property type="match status" value="1"/>
</dbReference>
<keyword evidence="2 4" id="KW-0677">Repeat</keyword>
<dbReference type="HOGENOM" id="CLU_059365_1_0_4"/>
<dbReference type="eggNOG" id="COG2956">
    <property type="taxonomic scope" value="Bacteria"/>
</dbReference>
<reference evidence="7 8" key="1">
    <citation type="journal article" date="2007" name="J. Bacteriol.">
        <title>Whole-genome analysis of the methyl tert-butyl ether-degrading beta-proteobacterium Methylibium petroleiphilum PM1.</title>
        <authorList>
            <person name="Kane S.R."/>
            <person name="Chakicherla A.Y."/>
            <person name="Chain P.S.G."/>
            <person name="Schmidt R."/>
            <person name="Shin M.W."/>
            <person name="Legler T.C."/>
            <person name="Scow K.M."/>
            <person name="Larimer F.W."/>
            <person name="Lucas S.M."/>
            <person name="Richardson P.M."/>
            <person name="Hristova K.R."/>
        </authorList>
    </citation>
    <scope>NUCLEOTIDE SEQUENCE [LARGE SCALE GENOMIC DNA]</scope>
    <source>
        <strain evidence="8">ATCC BAA-1232 / LMG 22953 / PM1</strain>
    </source>
</reference>
<evidence type="ECO:0000259" key="6">
    <source>
        <dbReference type="Pfam" id="PF18073"/>
    </source>
</evidence>
<comment type="function">
    <text evidence="4">Modulates cellular lipopolysaccharide (LPS) levels by regulating LpxC, which is involved in lipid A biosynthesis. May act by modulating the proteolytic activity of FtsH towards LpxC. May also coordinate assembly of proteins involved in LPS synthesis at the plasma membrane.</text>
</comment>
<dbReference type="KEGG" id="mpt:Mpe_A2247"/>
<keyword evidence="8" id="KW-1185">Reference proteome</keyword>
<dbReference type="Gene3D" id="1.25.40.10">
    <property type="entry name" value="Tetratricopeptide repeat domain"/>
    <property type="match status" value="2"/>
</dbReference>
<evidence type="ECO:0000256" key="1">
    <source>
        <dbReference type="ARBA" id="ARBA00022723"/>
    </source>
</evidence>
<dbReference type="SUPFAM" id="SSF48452">
    <property type="entry name" value="TPR-like"/>
    <property type="match status" value="1"/>
</dbReference>
<dbReference type="InterPro" id="IPR051012">
    <property type="entry name" value="CellSynth/LPSAsmb/PSIAsmb"/>
</dbReference>
<feature type="binding site" evidence="4">
    <location>
        <position position="375"/>
    </location>
    <ligand>
        <name>Fe cation</name>
        <dbReference type="ChEBI" id="CHEBI:24875"/>
    </ligand>
</feature>
<dbReference type="Pfam" id="PF18073">
    <property type="entry name" value="Zn_ribbon_LapB"/>
    <property type="match status" value="1"/>
</dbReference>
<feature type="topological domain" description="Cytoplasmic" evidence="4">
    <location>
        <begin position="28"/>
        <end position="389"/>
    </location>
</feature>
<comment type="subcellular location">
    <subcellularLocation>
        <location evidence="4">Cell inner membrane</location>
        <topology evidence="4">Single-pass membrane protein</topology>
        <orientation evidence="4">Cytoplasmic side</orientation>
    </subcellularLocation>
</comment>
<feature type="binding site" evidence="4">
    <location>
        <position position="361"/>
    </location>
    <ligand>
        <name>Fe cation</name>
        <dbReference type="ChEBI" id="CHEBI:24875"/>
    </ligand>
</feature>
<sequence length="389" mass="43278">MDFDPLTTLPLALLGLMVAFALGWLASRFDVRQWKREQQESPKAYYKGLNLLLNEQQDKAIDAFIEAVQHDPGTSDLHFALGNLFRRRGEYERAVRVHQHLLGRGDLPATERERAQHALAQDYVKAGLFDRAEAAFRALEGTAFATDARLDLLTLHERSRDWHAAIETARKLEAAGAGSFANRMAHYGCEIALEADARRRPDEAEEALRKAREAAPQAPRPRVIAGQRLARAGQHREALSAWDELLATQPSAFALIASDYANSALACGDAADARGRLEAVYDRVPSLDIVTALQQLEPDPAARHERLRRHLQAHPTLSAASALLKEQQAQGLAPTSTDAEQLQQITAAAARPIRRFRCAACGFEAQHYFWQCPGCHSWDSYPPTRLEDQ</sequence>
<keyword evidence="3 4" id="KW-0802">TPR repeat</keyword>
<dbReference type="AlphaFoldDB" id="A2SI14"/>
<evidence type="ECO:0000313" key="8">
    <source>
        <dbReference type="Proteomes" id="UP000000366"/>
    </source>
</evidence>
<gene>
    <name evidence="4" type="primary">lapB</name>
    <name evidence="7" type="ordered locus">Mpe_A2247</name>
</gene>
<organism evidence="7 8">
    <name type="scientific">Methylibium petroleiphilum (strain ATCC BAA-1232 / LMG 22953 / PM1)</name>
    <dbReference type="NCBI Taxonomy" id="420662"/>
    <lineage>
        <taxon>Bacteria</taxon>
        <taxon>Pseudomonadati</taxon>
        <taxon>Pseudomonadota</taxon>
        <taxon>Betaproteobacteria</taxon>
        <taxon>Burkholderiales</taxon>
        <taxon>Sphaerotilaceae</taxon>
        <taxon>Methylibium</taxon>
    </lineage>
</organism>
<evidence type="ECO:0000256" key="3">
    <source>
        <dbReference type="ARBA" id="ARBA00022803"/>
    </source>
</evidence>
<dbReference type="GO" id="GO:0008653">
    <property type="term" value="P:lipopolysaccharide metabolic process"/>
    <property type="evidence" value="ECO:0007669"/>
    <property type="project" value="InterPro"/>
</dbReference>
<feature type="domain" description="LapB rubredoxin metal binding" evidence="6">
    <location>
        <begin position="356"/>
        <end position="380"/>
    </location>
</feature>